<evidence type="ECO:0000313" key="1">
    <source>
        <dbReference type="Proteomes" id="UP000887563"/>
    </source>
</evidence>
<dbReference type="GO" id="GO:1990504">
    <property type="term" value="P:dense core granule exocytosis"/>
    <property type="evidence" value="ECO:0007669"/>
    <property type="project" value="InterPro"/>
</dbReference>
<dbReference type="GO" id="GO:0016079">
    <property type="term" value="P:synaptic vesicle exocytosis"/>
    <property type="evidence" value="ECO:0007669"/>
    <property type="project" value="InterPro"/>
</dbReference>
<reference evidence="2" key="1">
    <citation type="submission" date="2022-11" db="UniProtKB">
        <authorList>
            <consortium name="WormBaseParasite"/>
        </authorList>
    </citation>
    <scope>IDENTIFICATION</scope>
</reference>
<dbReference type="AlphaFoldDB" id="A0A914NRG9"/>
<dbReference type="WBParaSite" id="Minc3s09517g43279">
    <property type="protein sequence ID" value="Minc3s09517g43279"/>
    <property type="gene ID" value="Minc3s09517g43279"/>
</dbReference>
<dbReference type="PANTHER" id="PTHR12166:SF8">
    <property type="entry name" value="CALCIUM-DEPENDENT SECRETION ACTIVATOR"/>
    <property type="match status" value="1"/>
</dbReference>
<keyword evidence="1" id="KW-1185">Reference proteome</keyword>
<proteinExistence type="predicted"/>
<sequence>MARRRLKITKSELSRIKDRFNGFLKGDIQIPADEAFTKAIESYFEVFLKSERVAKVVQAGGFAANDFREVFRCNVERRIRSLPEIDGLSKDTVLASWMAKFDLIMKCDDDTVQTKQNRGRLRGANQVIADVIMSKEQLYDMFQQILSRLRGANQVIADVIMSKEQLYDMFQQILKVKKFEHQIIYNALQLDNPDEQAAAIRREVATREETLRDIPRLKRVMPKFVVKDMDTLFIDEVRQSINLLISNLESVPVAPRQTLGRKKEKNKSSRYF</sequence>
<protein>
    <submittedName>
        <fullName evidence="2">Uncharacterized protein</fullName>
    </submittedName>
</protein>
<dbReference type="Proteomes" id="UP000887563">
    <property type="component" value="Unplaced"/>
</dbReference>
<dbReference type="PANTHER" id="PTHR12166">
    <property type="entry name" value="CALCIUM-DEPENDENT SECRETION ACTIVATOR"/>
    <property type="match status" value="1"/>
</dbReference>
<dbReference type="InterPro" id="IPR033227">
    <property type="entry name" value="CAPS"/>
</dbReference>
<accession>A0A914NRG9</accession>
<name>A0A914NRG9_MELIC</name>
<dbReference type="GO" id="GO:0098793">
    <property type="term" value="C:presynapse"/>
    <property type="evidence" value="ECO:0007669"/>
    <property type="project" value="GOC"/>
</dbReference>
<organism evidence="1 2">
    <name type="scientific">Meloidogyne incognita</name>
    <name type="common">Southern root-knot nematode worm</name>
    <name type="synonym">Oxyuris incognita</name>
    <dbReference type="NCBI Taxonomy" id="6306"/>
    <lineage>
        <taxon>Eukaryota</taxon>
        <taxon>Metazoa</taxon>
        <taxon>Ecdysozoa</taxon>
        <taxon>Nematoda</taxon>
        <taxon>Chromadorea</taxon>
        <taxon>Rhabditida</taxon>
        <taxon>Tylenchina</taxon>
        <taxon>Tylenchomorpha</taxon>
        <taxon>Tylenchoidea</taxon>
        <taxon>Meloidogynidae</taxon>
        <taxon>Meloidogyninae</taxon>
        <taxon>Meloidogyne</taxon>
        <taxon>Meloidogyne incognita group</taxon>
    </lineage>
</organism>
<evidence type="ECO:0000313" key="2">
    <source>
        <dbReference type="WBParaSite" id="Minc3s09517g43279"/>
    </source>
</evidence>